<comment type="caution">
    <text evidence="1">The sequence shown here is derived from an EMBL/GenBank/DDBJ whole genome shotgun (WGS) entry which is preliminary data.</text>
</comment>
<reference evidence="1" key="1">
    <citation type="submission" date="2022-12" db="EMBL/GenBank/DDBJ databases">
        <authorList>
            <person name="Petersen C."/>
        </authorList>
    </citation>
    <scope>NUCLEOTIDE SEQUENCE</scope>
    <source>
        <strain evidence="1">IBT 3081</strain>
    </source>
</reference>
<name>A0A9W9SCX6_9EURO</name>
<dbReference type="RefSeq" id="XP_056581255.1">
    <property type="nucleotide sequence ID" value="XM_056725005.1"/>
</dbReference>
<accession>A0A9W9SCX6</accession>
<dbReference type="Proteomes" id="UP001147752">
    <property type="component" value="Unassembled WGS sequence"/>
</dbReference>
<evidence type="ECO:0000313" key="1">
    <source>
        <dbReference type="EMBL" id="KAJ5375269.1"/>
    </source>
</evidence>
<proteinExistence type="predicted"/>
<organism evidence="1 2">
    <name type="scientific">Penicillium concentricum</name>
    <dbReference type="NCBI Taxonomy" id="293559"/>
    <lineage>
        <taxon>Eukaryota</taxon>
        <taxon>Fungi</taxon>
        <taxon>Dikarya</taxon>
        <taxon>Ascomycota</taxon>
        <taxon>Pezizomycotina</taxon>
        <taxon>Eurotiomycetes</taxon>
        <taxon>Eurotiomycetidae</taxon>
        <taxon>Eurotiales</taxon>
        <taxon>Aspergillaceae</taxon>
        <taxon>Penicillium</taxon>
    </lineage>
</organism>
<dbReference type="AlphaFoldDB" id="A0A9W9SCX6"/>
<protein>
    <submittedName>
        <fullName evidence="1">Short-chain dehydrogenase/reductase SDR</fullName>
    </submittedName>
</protein>
<dbReference type="GeneID" id="81464188"/>
<reference evidence="1" key="2">
    <citation type="journal article" date="2023" name="IMA Fungus">
        <title>Comparative genomic study of the Penicillium genus elucidates a diverse pangenome and 15 lateral gene transfer events.</title>
        <authorList>
            <person name="Petersen C."/>
            <person name="Sorensen T."/>
            <person name="Nielsen M.R."/>
            <person name="Sondergaard T.E."/>
            <person name="Sorensen J.L."/>
            <person name="Fitzpatrick D.A."/>
            <person name="Frisvad J.C."/>
            <person name="Nielsen K.L."/>
        </authorList>
    </citation>
    <scope>NUCLEOTIDE SEQUENCE</scope>
    <source>
        <strain evidence="1">IBT 3081</strain>
    </source>
</reference>
<dbReference type="OrthoDB" id="47007at2759"/>
<evidence type="ECO:0000313" key="2">
    <source>
        <dbReference type="Proteomes" id="UP001147752"/>
    </source>
</evidence>
<keyword evidence="2" id="KW-1185">Reference proteome</keyword>
<dbReference type="EMBL" id="JAPZBT010000002">
    <property type="protein sequence ID" value="KAJ5375269.1"/>
    <property type="molecule type" value="Genomic_DNA"/>
</dbReference>
<sequence length="86" mass="10326">MREWQTYFAWMDKKKDEHWYKTIDQELSLVYPYDTGIWKSLVNQSSMLILLTAGLCSLNYRYRLIKRGPAVKVKSEVLASQRCREF</sequence>
<gene>
    <name evidence="1" type="ORF">N7517_007275</name>
</gene>